<feature type="chain" id="PRO_5020593773" evidence="1">
    <location>
        <begin position="19"/>
        <end position="286"/>
    </location>
</feature>
<organism evidence="2 3">
    <name type="scientific">Steinernema carpocapsae</name>
    <name type="common">Entomopathogenic nematode</name>
    <dbReference type="NCBI Taxonomy" id="34508"/>
    <lineage>
        <taxon>Eukaryota</taxon>
        <taxon>Metazoa</taxon>
        <taxon>Ecdysozoa</taxon>
        <taxon>Nematoda</taxon>
        <taxon>Chromadorea</taxon>
        <taxon>Rhabditida</taxon>
        <taxon>Tylenchina</taxon>
        <taxon>Panagrolaimomorpha</taxon>
        <taxon>Strongyloidoidea</taxon>
        <taxon>Steinernematidae</taxon>
        <taxon>Steinernema</taxon>
    </lineage>
</organism>
<feature type="signal peptide" evidence="1">
    <location>
        <begin position="1"/>
        <end position="18"/>
    </location>
</feature>
<comment type="caution">
    <text evidence="2">The sequence shown here is derived from an EMBL/GenBank/DDBJ whole genome shotgun (WGS) entry which is preliminary data.</text>
</comment>
<sequence length="286" mass="32349">MMQIWDIAFLSLLGSVQLSTQSKIKARYTRIEEAIYGSFISTGKVADIGECSKKAYERGLAFFKLFYTPERNRYAMNCVLVSNVKSFKPEIYPRHFYYSIDMRKAENPEQCGFAEKVATLLNAEESCDRNEKMCDQLRVARQHLNSLNEGNGNLPSVVIENGISKVRKLKETLTSPTLTITEFLSTTTEMTTTTLALQAQNKCEEEFTFSPENGMCVGVVPISKHLKENDVLEFCKSVKDTAKLAAVRVKEENENIGEPFKLFGPHRLVFSLHSSGKTCKFEWGCN</sequence>
<proteinExistence type="predicted"/>
<name>A0A4U5LU74_STECR</name>
<dbReference type="AlphaFoldDB" id="A0A4U5LU74"/>
<reference evidence="2 3" key="2">
    <citation type="journal article" date="2019" name="G3 (Bethesda)">
        <title>Hybrid Assembly of the Genome of the Entomopathogenic Nematode Steinernema carpocapsae Identifies the X-Chromosome.</title>
        <authorList>
            <person name="Serra L."/>
            <person name="Macchietto M."/>
            <person name="Macias-Munoz A."/>
            <person name="McGill C.J."/>
            <person name="Rodriguez I.M."/>
            <person name="Rodriguez B."/>
            <person name="Murad R."/>
            <person name="Mortazavi A."/>
        </authorList>
    </citation>
    <scope>NUCLEOTIDE SEQUENCE [LARGE SCALE GENOMIC DNA]</scope>
    <source>
        <strain evidence="2 3">ALL</strain>
    </source>
</reference>
<protein>
    <submittedName>
        <fullName evidence="2">Uncharacterized protein</fullName>
    </submittedName>
</protein>
<reference evidence="2 3" key="1">
    <citation type="journal article" date="2015" name="Genome Biol.">
        <title>Comparative genomics of Steinernema reveals deeply conserved gene regulatory networks.</title>
        <authorList>
            <person name="Dillman A.R."/>
            <person name="Macchietto M."/>
            <person name="Porter C.F."/>
            <person name="Rogers A."/>
            <person name="Williams B."/>
            <person name="Antoshechkin I."/>
            <person name="Lee M.M."/>
            <person name="Goodwin Z."/>
            <person name="Lu X."/>
            <person name="Lewis E.E."/>
            <person name="Goodrich-Blair H."/>
            <person name="Stock S.P."/>
            <person name="Adams B.J."/>
            <person name="Sternberg P.W."/>
            <person name="Mortazavi A."/>
        </authorList>
    </citation>
    <scope>NUCLEOTIDE SEQUENCE [LARGE SCALE GENOMIC DNA]</scope>
    <source>
        <strain evidence="2 3">ALL</strain>
    </source>
</reference>
<evidence type="ECO:0000256" key="1">
    <source>
        <dbReference type="SAM" id="SignalP"/>
    </source>
</evidence>
<keyword evidence="1" id="KW-0732">Signal</keyword>
<dbReference type="Proteomes" id="UP000298663">
    <property type="component" value="Unassembled WGS sequence"/>
</dbReference>
<accession>A0A4U5LU74</accession>
<dbReference type="EMBL" id="AZBU02000012">
    <property type="protein sequence ID" value="TKR59642.1"/>
    <property type="molecule type" value="Genomic_DNA"/>
</dbReference>
<gene>
    <name evidence="2" type="ORF">L596_029283</name>
</gene>
<evidence type="ECO:0000313" key="3">
    <source>
        <dbReference type="Proteomes" id="UP000298663"/>
    </source>
</evidence>
<keyword evidence="3" id="KW-1185">Reference proteome</keyword>
<evidence type="ECO:0000313" key="2">
    <source>
        <dbReference type="EMBL" id="TKR59642.1"/>
    </source>
</evidence>